<reference evidence="1" key="1">
    <citation type="submission" date="2021-06" db="EMBL/GenBank/DDBJ databases">
        <authorList>
            <person name="Kallberg Y."/>
            <person name="Tangrot J."/>
            <person name="Rosling A."/>
        </authorList>
    </citation>
    <scope>NUCLEOTIDE SEQUENCE</scope>
    <source>
        <strain evidence="1">IL203A</strain>
    </source>
</reference>
<gene>
    <name evidence="1" type="ORF">DHETER_LOCUS6471</name>
</gene>
<keyword evidence="2" id="KW-1185">Reference proteome</keyword>
<sequence length="381" mass="43006">MLKHTNKTCYEPILRFSFVYQNNVQKFIALNYTIPSSNFCPGDSDISGSSYGLFCLVPTKDSFMIQYYDDDLNSFGLLIDPNGTAQKTQKDKTGYNIWIFSFYAKYTKANVTQYSHSSIDRTLEQIPKGTILLPDNFFKSFHNDKFNQFALNNEGIGFIWYLNDNSTNNPIDAHWKVYISLFYFDSSKFQTFLIYQTPISNLSLQQSNCGMSVSGSGIMCFLAFQNTSNPSATILLKINFLSSGGVSEIKRSQDTSQLFTSQNLETNLLILPWGGFSLINIDKNCSWYGYILGNDFNLYSNWSLPQPLGLPKEMCDLAESTSNVLWSITTQNKMYVVSGYNETNWGLINADFPALMPVNDFKNPIILGVSPSINSTINLGT</sequence>
<dbReference type="Proteomes" id="UP000789702">
    <property type="component" value="Unassembled WGS sequence"/>
</dbReference>
<evidence type="ECO:0000313" key="1">
    <source>
        <dbReference type="EMBL" id="CAG8581074.1"/>
    </source>
</evidence>
<accession>A0ACA9MEH5</accession>
<evidence type="ECO:0000313" key="2">
    <source>
        <dbReference type="Proteomes" id="UP000789702"/>
    </source>
</evidence>
<organism evidence="1 2">
    <name type="scientific">Dentiscutata heterogama</name>
    <dbReference type="NCBI Taxonomy" id="1316150"/>
    <lineage>
        <taxon>Eukaryota</taxon>
        <taxon>Fungi</taxon>
        <taxon>Fungi incertae sedis</taxon>
        <taxon>Mucoromycota</taxon>
        <taxon>Glomeromycotina</taxon>
        <taxon>Glomeromycetes</taxon>
        <taxon>Diversisporales</taxon>
        <taxon>Gigasporaceae</taxon>
        <taxon>Dentiscutata</taxon>
    </lineage>
</organism>
<feature type="non-terminal residue" evidence="1">
    <location>
        <position position="381"/>
    </location>
</feature>
<comment type="caution">
    <text evidence="1">The sequence shown here is derived from an EMBL/GenBank/DDBJ whole genome shotgun (WGS) entry which is preliminary data.</text>
</comment>
<protein>
    <submittedName>
        <fullName evidence="1">14888_t:CDS:1</fullName>
    </submittedName>
</protein>
<proteinExistence type="predicted"/>
<name>A0ACA9MEH5_9GLOM</name>
<dbReference type="EMBL" id="CAJVPU010008182">
    <property type="protein sequence ID" value="CAG8581074.1"/>
    <property type="molecule type" value="Genomic_DNA"/>
</dbReference>